<dbReference type="eggNOG" id="ENOG50341SI">
    <property type="taxonomic scope" value="Bacteria"/>
</dbReference>
<organism evidence="3 4">
    <name type="scientific">Isosphaera pallida (strain ATCC 43644 / DSM 9630 / IS1B)</name>
    <dbReference type="NCBI Taxonomy" id="575540"/>
    <lineage>
        <taxon>Bacteria</taxon>
        <taxon>Pseudomonadati</taxon>
        <taxon>Planctomycetota</taxon>
        <taxon>Planctomycetia</taxon>
        <taxon>Isosphaerales</taxon>
        <taxon>Isosphaeraceae</taxon>
        <taxon>Isosphaera</taxon>
    </lineage>
</organism>
<feature type="transmembrane region" description="Helical" evidence="2">
    <location>
        <begin position="162"/>
        <end position="183"/>
    </location>
</feature>
<keyword evidence="2" id="KW-0472">Membrane</keyword>
<reference key="1">
    <citation type="submission" date="2010-11" db="EMBL/GenBank/DDBJ databases">
        <title>The complete sequence of chromosome of Isophaera pallida ATCC 43644.</title>
        <authorList>
            <consortium name="US DOE Joint Genome Institute (JGI-PGF)"/>
            <person name="Lucas S."/>
            <person name="Copeland A."/>
            <person name="Lapidus A."/>
            <person name="Bruce D."/>
            <person name="Goodwin L."/>
            <person name="Pitluck S."/>
            <person name="Kyrpides N."/>
            <person name="Mavromatis K."/>
            <person name="Pagani I."/>
            <person name="Ivanova N."/>
            <person name="Saunders E."/>
            <person name="Brettin T."/>
            <person name="Detter J.C."/>
            <person name="Han C."/>
            <person name="Tapia R."/>
            <person name="Land M."/>
            <person name="Hauser L."/>
            <person name="Markowitz V."/>
            <person name="Cheng J.-F."/>
            <person name="Hugenholtz P."/>
            <person name="Woyke T."/>
            <person name="Wu D."/>
            <person name="Eisen J.A."/>
        </authorList>
    </citation>
    <scope>NUCLEOTIDE SEQUENCE</scope>
    <source>
        <strain>ATCC 43644</strain>
    </source>
</reference>
<accession>E8QWX3</accession>
<evidence type="ECO:0000256" key="1">
    <source>
        <dbReference type="SAM" id="MobiDB-lite"/>
    </source>
</evidence>
<reference evidence="3 4" key="2">
    <citation type="journal article" date="2011" name="Stand. Genomic Sci.">
        <title>Complete genome sequence of Isosphaera pallida type strain (IS1B).</title>
        <authorList>
            <consortium name="US DOE Joint Genome Institute (JGI-PGF)"/>
            <person name="Goker M."/>
            <person name="Cleland D."/>
            <person name="Saunders E."/>
            <person name="Lapidus A."/>
            <person name="Nolan M."/>
            <person name="Lucas S."/>
            <person name="Hammon N."/>
            <person name="Deshpande S."/>
            <person name="Cheng J.F."/>
            <person name="Tapia R."/>
            <person name="Han C."/>
            <person name="Goodwin L."/>
            <person name="Pitluck S."/>
            <person name="Liolios K."/>
            <person name="Pagani I."/>
            <person name="Ivanova N."/>
            <person name="Mavromatis K."/>
            <person name="Pati A."/>
            <person name="Chen A."/>
            <person name="Palaniappan K."/>
            <person name="Land M."/>
            <person name="Hauser L."/>
            <person name="Chang Y.J."/>
            <person name="Jeffries C.D."/>
            <person name="Detter J.C."/>
            <person name="Beck B."/>
            <person name="Woyke T."/>
            <person name="Bristow J."/>
            <person name="Eisen J.A."/>
            <person name="Markowitz V."/>
            <person name="Hugenholtz P."/>
            <person name="Kyrpides N.C."/>
            <person name="Klenk H.P."/>
        </authorList>
    </citation>
    <scope>NUCLEOTIDE SEQUENCE [LARGE SCALE GENOMIC DNA]</scope>
    <source>
        <strain evidence="4">ATCC 43644 / DSM 9630 / IS1B</strain>
    </source>
</reference>
<keyword evidence="2" id="KW-1133">Transmembrane helix</keyword>
<dbReference type="KEGG" id="ipa:Isop_3455"/>
<feature type="transmembrane region" description="Helical" evidence="2">
    <location>
        <begin position="30"/>
        <end position="52"/>
    </location>
</feature>
<proteinExistence type="predicted"/>
<dbReference type="InParanoid" id="E8QWX3"/>
<evidence type="ECO:0008006" key="5">
    <source>
        <dbReference type="Google" id="ProtNLM"/>
    </source>
</evidence>
<sequence length="354" mass="38360">MPVLALIRRDEPTGCDRQANLSRCRHEWRIVLGLASGSDLIANGLVFFSFSLRAMGALVVSVQTEPVSPPERSAVDTSRPASFSSKPASSGAALKPLDNLELESYRAVHPLAVGALLFGVISLLCFVDPWTFGLAAVLAVVMGLSALARIRKDADIYTGSQLARIGLTMGVICGLSSLTNDYISKYMRERSASQFARDYVEILKTGDLDQAVFYRLGAGSFRKNNDPKKAIANLKASAKGAGMDPYETLSSPIVQIQQALKTASKENLRFDAVETSAMDGTLPVVMVRLAIAGYDAQANNNQGAKSERESYILLQLKAETKGGDYDWWVSDVVYPYTPRSAFFQATVDTHGHAH</sequence>
<name>E8QWX3_ISOPI</name>
<feature type="region of interest" description="Disordered" evidence="1">
    <location>
        <begin position="68"/>
        <end position="92"/>
    </location>
</feature>
<feature type="transmembrane region" description="Helical" evidence="2">
    <location>
        <begin position="107"/>
        <end position="127"/>
    </location>
</feature>
<dbReference type="AlphaFoldDB" id="E8QWX3"/>
<evidence type="ECO:0000256" key="2">
    <source>
        <dbReference type="SAM" id="Phobius"/>
    </source>
</evidence>
<dbReference type="EMBL" id="CP002353">
    <property type="protein sequence ID" value="ADV64012.1"/>
    <property type="molecule type" value="Genomic_DNA"/>
</dbReference>
<dbReference type="Proteomes" id="UP000008631">
    <property type="component" value="Chromosome"/>
</dbReference>
<protein>
    <recommendedName>
        <fullName evidence="5">DUF4190 domain-containing protein</fullName>
    </recommendedName>
</protein>
<keyword evidence="2" id="KW-0812">Transmembrane</keyword>
<dbReference type="HOGENOM" id="CLU_782516_0_0_0"/>
<feature type="transmembrane region" description="Helical" evidence="2">
    <location>
        <begin position="132"/>
        <end position="150"/>
    </location>
</feature>
<evidence type="ECO:0000313" key="4">
    <source>
        <dbReference type="Proteomes" id="UP000008631"/>
    </source>
</evidence>
<feature type="compositionally biased region" description="Polar residues" evidence="1">
    <location>
        <begin position="75"/>
        <end position="88"/>
    </location>
</feature>
<gene>
    <name evidence="3" type="ordered locus">Isop_3455</name>
</gene>
<keyword evidence="4" id="KW-1185">Reference proteome</keyword>
<evidence type="ECO:0000313" key="3">
    <source>
        <dbReference type="EMBL" id="ADV64012.1"/>
    </source>
</evidence>